<dbReference type="InterPro" id="IPR010982">
    <property type="entry name" value="Lambda_DNA-bd_dom_sf"/>
</dbReference>
<dbReference type="AlphaFoldDB" id="A0A916UCJ2"/>
<dbReference type="Proteomes" id="UP000637423">
    <property type="component" value="Unassembled WGS sequence"/>
</dbReference>
<dbReference type="Pfam" id="PF13560">
    <property type="entry name" value="HTH_31"/>
    <property type="match status" value="1"/>
</dbReference>
<dbReference type="PANTHER" id="PTHR35010">
    <property type="entry name" value="BLL4672 PROTEIN-RELATED"/>
    <property type="match status" value="1"/>
</dbReference>
<dbReference type="Gene3D" id="1.10.260.40">
    <property type="entry name" value="lambda repressor-like DNA-binding domains"/>
    <property type="match status" value="1"/>
</dbReference>
<dbReference type="Gene3D" id="3.30.450.180">
    <property type="match status" value="1"/>
</dbReference>
<evidence type="ECO:0000313" key="2">
    <source>
        <dbReference type="EMBL" id="GGC68700.1"/>
    </source>
</evidence>
<gene>
    <name evidence="2" type="ORF">GCM10011396_14660</name>
</gene>
<keyword evidence="3" id="KW-1185">Reference proteome</keyword>
<dbReference type="GO" id="GO:0003677">
    <property type="term" value="F:DNA binding"/>
    <property type="evidence" value="ECO:0007669"/>
    <property type="project" value="InterPro"/>
</dbReference>
<dbReference type="EMBL" id="BMED01000001">
    <property type="protein sequence ID" value="GGC68700.1"/>
    <property type="molecule type" value="Genomic_DNA"/>
</dbReference>
<proteinExistence type="predicted"/>
<organism evidence="2 3">
    <name type="scientific">Undibacterium terreum</name>
    <dbReference type="NCBI Taxonomy" id="1224302"/>
    <lineage>
        <taxon>Bacteria</taxon>
        <taxon>Pseudomonadati</taxon>
        <taxon>Pseudomonadota</taxon>
        <taxon>Betaproteobacteria</taxon>
        <taxon>Burkholderiales</taxon>
        <taxon>Oxalobacteraceae</taxon>
        <taxon>Undibacterium</taxon>
    </lineage>
</organism>
<dbReference type="Pfam" id="PF17765">
    <property type="entry name" value="MLTR_LBD"/>
    <property type="match status" value="1"/>
</dbReference>
<reference evidence="2" key="2">
    <citation type="submission" date="2020-09" db="EMBL/GenBank/DDBJ databases">
        <authorList>
            <person name="Sun Q."/>
            <person name="Zhou Y."/>
        </authorList>
    </citation>
    <scope>NUCLEOTIDE SEQUENCE</scope>
    <source>
        <strain evidence="2">CGMCC 1.10998</strain>
    </source>
</reference>
<feature type="domain" description="HTH cro/C1-type" evidence="1">
    <location>
        <begin position="9"/>
        <end position="81"/>
    </location>
</feature>
<dbReference type="PANTHER" id="PTHR35010:SF2">
    <property type="entry name" value="BLL4672 PROTEIN"/>
    <property type="match status" value="1"/>
</dbReference>
<reference evidence="2" key="1">
    <citation type="journal article" date="2014" name="Int. J. Syst. Evol. Microbiol.">
        <title>Complete genome sequence of Corynebacterium casei LMG S-19264T (=DSM 44701T), isolated from a smear-ripened cheese.</title>
        <authorList>
            <consortium name="US DOE Joint Genome Institute (JGI-PGF)"/>
            <person name="Walter F."/>
            <person name="Albersmeier A."/>
            <person name="Kalinowski J."/>
            <person name="Ruckert C."/>
        </authorList>
    </citation>
    <scope>NUCLEOTIDE SEQUENCE</scope>
    <source>
        <strain evidence="2">CGMCC 1.10998</strain>
    </source>
</reference>
<evidence type="ECO:0000259" key="1">
    <source>
        <dbReference type="SMART" id="SM00530"/>
    </source>
</evidence>
<dbReference type="InterPro" id="IPR001387">
    <property type="entry name" value="Cro/C1-type_HTH"/>
</dbReference>
<dbReference type="CDD" id="cd00093">
    <property type="entry name" value="HTH_XRE"/>
    <property type="match status" value="1"/>
</dbReference>
<dbReference type="SMART" id="SM00530">
    <property type="entry name" value="HTH_XRE"/>
    <property type="match status" value="1"/>
</dbReference>
<protein>
    <submittedName>
        <fullName evidence="2">Transcriptional regulator</fullName>
    </submittedName>
</protein>
<comment type="caution">
    <text evidence="2">The sequence shown here is derived from an EMBL/GenBank/DDBJ whole genome shotgun (WGS) entry which is preliminary data.</text>
</comment>
<dbReference type="InterPro" id="IPR041413">
    <property type="entry name" value="MLTR_LBD"/>
</dbReference>
<dbReference type="RefSeq" id="WP_188565258.1">
    <property type="nucleotide sequence ID" value="NZ_BMED01000001.1"/>
</dbReference>
<sequence length="256" mass="29093">MKNHELGKFIRTHRERVRPEEAGLRSTGRRRTPGLRREELAQLCDVSPTWITWLEQGRPVTASIETLAAMADALRLTGAERHYLFSLAGKLDPAAEPEHISGVDAVLASLAHIQTPAYVLDRQWDALAWNEAAQDLFVGWLDQASATAPNLLSYTFLSPKARKLIFDWEHRAKRLVAEFRADCGRHVDDSAVQPLIADLCRRSKEFAAYWRDYDVTMREGGVRQFRHPQHGLLSYEQTTLYAAVRGDLKLVMLLPH</sequence>
<accession>A0A916UCJ2</accession>
<evidence type="ECO:0000313" key="3">
    <source>
        <dbReference type="Proteomes" id="UP000637423"/>
    </source>
</evidence>
<dbReference type="SUPFAM" id="SSF47413">
    <property type="entry name" value="lambda repressor-like DNA-binding domains"/>
    <property type="match status" value="1"/>
</dbReference>
<name>A0A916UCJ2_9BURK</name>